<dbReference type="Proteomes" id="UP000033618">
    <property type="component" value="Unassembled WGS sequence"/>
</dbReference>
<evidence type="ECO:0000256" key="5">
    <source>
        <dbReference type="ARBA" id="ARBA00023002"/>
    </source>
</evidence>
<dbReference type="InterPro" id="IPR044152">
    <property type="entry name" value="YqjM-like"/>
</dbReference>
<dbReference type="Pfam" id="PF00724">
    <property type="entry name" value="Oxidored_FMN"/>
    <property type="match status" value="1"/>
</dbReference>
<dbReference type="PANTHER" id="PTHR43303">
    <property type="entry name" value="NADPH DEHYDROGENASE C23G7.10C-RELATED"/>
    <property type="match status" value="1"/>
</dbReference>
<dbReference type="InterPro" id="IPR001155">
    <property type="entry name" value="OxRdtase_FMN_N"/>
</dbReference>
<dbReference type="SUPFAM" id="SSF51395">
    <property type="entry name" value="FMN-linked oxidoreductases"/>
    <property type="match status" value="1"/>
</dbReference>
<dbReference type="InterPro" id="IPR013785">
    <property type="entry name" value="Aldolase_TIM"/>
</dbReference>
<dbReference type="OrthoDB" id="8985337at2"/>
<organism evidence="7 8">
    <name type="scientific">Robbsia andropogonis</name>
    <dbReference type="NCBI Taxonomy" id="28092"/>
    <lineage>
        <taxon>Bacteria</taxon>
        <taxon>Pseudomonadati</taxon>
        <taxon>Pseudomonadota</taxon>
        <taxon>Betaproteobacteria</taxon>
        <taxon>Burkholderiales</taxon>
        <taxon>Burkholderiaceae</taxon>
        <taxon>Robbsia</taxon>
    </lineage>
</organism>
<dbReference type="GO" id="GO:0050661">
    <property type="term" value="F:NADP binding"/>
    <property type="evidence" value="ECO:0007669"/>
    <property type="project" value="InterPro"/>
</dbReference>
<keyword evidence="5" id="KW-0560">Oxidoreductase</keyword>
<name>A0A0F5K2W6_9BURK</name>
<evidence type="ECO:0000313" key="7">
    <source>
        <dbReference type="EMBL" id="KKB64466.1"/>
    </source>
</evidence>
<comment type="cofactor">
    <cofactor evidence="1">
        <name>FMN</name>
        <dbReference type="ChEBI" id="CHEBI:58210"/>
    </cofactor>
</comment>
<keyword evidence="3" id="KW-0288">FMN</keyword>
<dbReference type="RefSeq" id="WP_046152416.1">
    <property type="nucleotide sequence ID" value="NZ_CADFGU010000008.1"/>
</dbReference>
<evidence type="ECO:0000256" key="3">
    <source>
        <dbReference type="ARBA" id="ARBA00022643"/>
    </source>
</evidence>
<dbReference type="CDD" id="cd02932">
    <property type="entry name" value="OYE_YqiM_FMN"/>
    <property type="match status" value="1"/>
</dbReference>
<keyword evidence="4" id="KW-0521">NADP</keyword>
<dbReference type="STRING" id="28092.WM40_06150"/>
<evidence type="ECO:0000313" key="8">
    <source>
        <dbReference type="Proteomes" id="UP000033618"/>
    </source>
</evidence>
<evidence type="ECO:0000256" key="2">
    <source>
        <dbReference type="ARBA" id="ARBA00022630"/>
    </source>
</evidence>
<dbReference type="AlphaFoldDB" id="A0A0F5K2W6"/>
<reference evidence="7 8" key="1">
    <citation type="submission" date="2015-03" db="EMBL/GenBank/DDBJ databases">
        <title>Draft Genome Sequence of Burkholderia andropogonis type strain ICMP2807, isolated from Sorghum bicolor.</title>
        <authorList>
            <person name="Lopes-Santos L."/>
            <person name="Castro D.B."/>
            <person name="Ottoboni L.M."/>
            <person name="Park D."/>
            <person name="Weirc B.S."/>
            <person name="Destefano S.A."/>
        </authorList>
    </citation>
    <scope>NUCLEOTIDE SEQUENCE [LARGE SCALE GENOMIC DNA]</scope>
    <source>
        <strain evidence="7 8">ICMP2807</strain>
    </source>
</reference>
<dbReference type="Gene3D" id="3.20.20.70">
    <property type="entry name" value="Aldolase class I"/>
    <property type="match status" value="1"/>
</dbReference>
<evidence type="ECO:0000259" key="6">
    <source>
        <dbReference type="Pfam" id="PF00724"/>
    </source>
</evidence>
<protein>
    <submittedName>
        <fullName evidence="7">Oxidoreductase</fullName>
    </submittedName>
</protein>
<feature type="domain" description="NADH:flavin oxidoreductase/NADH oxidase N-terminal" evidence="6">
    <location>
        <begin position="4"/>
        <end position="338"/>
    </location>
</feature>
<gene>
    <name evidence="7" type="ORF">WM40_06150</name>
</gene>
<evidence type="ECO:0000256" key="4">
    <source>
        <dbReference type="ARBA" id="ARBA00022857"/>
    </source>
</evidence>
<dbReference type="EMBL" id="LAQU01000004">
    <property type="protein sequence ID" value="KKB64466.1"/>
    <property type="molecule type" value="Genomic_DNA"/>
</dbReference>
<dbReference type="PATRIC" id="fig|28092.6.peg.1464"/>
<comment type="caution">
    <text evidence="7">The sequence shown here is derived from an EMBL/GenBank/DDBJ whole genome shotgun (WGS) entry which is preliminary data.</text>
</comment>
<evidence type="ECO:0000256" key="1">
    <source>
        <dbReference type="ARBA" id="ARBA00001917"/>
    </source>
</evidence>
<dbReference type="GO" id="GO:0003959">
    <property type="term" value="F:NADPH dehydrogenase activity"/>
    <property type="evidence" value="ECO:0007669"/>
    <property type="project" value="InterPro"/>
</dbReference>
<dbReference type="GO" id="GO:0010181">
    <property type="term" value="F:FMN binding"/>
    <property type="evidence" value="ECO:0007669"/>
    <property type="project" value="InterPro"/>
</dbReference>
<keyword evidence="2" id="KW-0285">Flavoprotein</keyword>
<sequence length="369" mass="39771">MSALFSSQSIRGLTLRNRIIVSPMCQYACDNGAANDWHRTHWGHLSYSGAGLFITEAVAVEPDGRITSRDLGLWDDATQAAMASVLASVRRYSDMPIGMQIGHAGRKASCAVPWEGGAQVGEATGGWQTVGPSELAFAEGDRAPRRLSVEEIARLVQRFVDTATRAVSLGVDAFEIHAAHGYLLHQFLSPLSNQRDDAYGGALENRMRFPLAVFDAVRAAVPEAIPVGVRVSASDWVDGGWDIEQTVTFAKQLKARGCDWIDASSGGLSGAQRIPVGPGYQVPFAERLKRDVGMPTMAVGLITEPTQAETIVATGQADMVAIARAMLYDPRWPWHAAATLGAQVIAPPQYWRSQPHGVKGLFDTAKPSY</sequence>
<proteinExistence type="predicted"/>
<keyword evidence="8" id="KW-1185">Reference proteome</keyword>
<accession>A0A0F5K2W6</accession>
<dbReference type="PANTHER" id="PTHR43303:SF4">
    <property type="entry name" value="NADPH DEHYDROGENASE C23G7.10C-RELATED"/>
    <property type="match status" value="1"/>
</dbReference>